<dbReference type="STRING" id="200378.SAMN05216553_11947"/>
<dbReference type="GO" id="GO:0016491">
    <property type="term" value="F:oxidoreductase activity"/>
    <property type="evidence" value="ECO:0007669"/>
    <property type="project" value="UniProtKB-KW"/>
</dbReference>
<evidence type="ECO:0000313" key="3">
    <source>
        <dbReference type="Proteomes" id="UP000199623"/>
    </source>
</evidence>
<proteinExistence type="predicted"/>
<dbReference type="PRINTS" id="PR00081">
    <property type="entry name" value="GDHRDH"/>
</dbReference>
<dbReference type="InterPro" id="IPR002347">
    <property type="entry name" value="SDR_fam"/>
</dbReference>
<dbReference type="RefSeq" id="WP_090058367.1">
    <property type="nucleotide sequence ID" value="NZ_FNCC01000019.1"/>
</dbReference>
<protein>
    <submittedName>
        <fullName evidence="2">Daunorubicin C-13 ketoreductase</fullName>
    </submittedName>
</protein>
<reference evidence="3" key="1">
    <citation type="submission" date="2016-10" db="EMBL/GenBank/DDBJ databases">
        <authorList>
            <person name="Varghese N."/>
            <person name="Submissions S."/>
        </authorList>
    </citation>
    <scope>NUCLEOTIDE SEQUENCE [LARGE SCALE GENOMIC DNA]</scope>
    <source>
        <strain evidence="3">CGMCC 4.3506</strain>
    </source>
</reference>
<evidence type="ECO:0000313" key="2">
    <source>
        <dbReference type="EMBL" id="SDH32013.1"/>
    </source>
</evidence>
<dbReference type="SUPFAM" id="SSF51735">
    <property type="entry name" value="NAD(P)-binding Rossmann-fold domains"/>
    <property type="match status" value="1"/>
</dbReference>
<dbReference type="AlphaFoldDB" id="A0A1G8BG71"/>
<dbReference type="EMBL" id="FNCC01000019">
    <property type="protein sequence ID" value="SDH32013.1"/>
    <property type="molecule type" value="Genomic_DNA"/>
</dbReference>
<evidence type="ECO:0000256" key="1">
    <source>
        <dbReference type="ARBA" id="ARBA00023002"/>
    </source>
</evidence>
<dbReference type="PANTHER" id="PTHR43157">
    <property type="entry name" value="PHOSPHATIDYLINOSITOL-GLYCAN BIOSYNTHESIS CLASS F PROTEIN-RELATED"/>
    <property type="match status" value="1"/>
</dbReference>
<dbReference type="OrthoDB" id="3237043at2"/>
<dbReference type="PANTHER" id="PTHR43157:SF31">
    <property type="entry name" value="PHOSPHATIDYLINOSITOL-GLYCAN BIOSYNTHESIS CLASS F PROTEIN"/>
    <property type="match status" value="1"/>
</dbReference>
<keyword evidence="3" id="KW-1185">Reference proteome</keyword>
<organism evidence="2 3">
    <name type="scientific">Lentzea fradiae</name>
    <dbReference type="NCBI Taxonomy" id="200378"/>
    <lineage>
        <taxon>Bacteria</taxon>
        <taxon>Bacillati</taxon>
        <taxon>Actinomycetota</taxon>
        <taxon>Actinomycetes</taxon>
        <taxon>Pseudonocardiales</taxon>
        <taxon>Pseudonocardiaceae</taxon>
        <taxon>Lentzea</taxon>
    </lineage>
</organism>
<sequence>MTESRTIVITGASSGIGLAAAQQFAERGDRVVLVGRDEHRLAAAVERVRAAGRGVEPGHFRADFERLADVRALADHLLGTCPKIDVLANNAGMISMSHRRTVDGHEATVQANHLAHFALSVLLRDRLRGGRIVTTSVRPGPNVRFDPDDLDGDRRRYQGVAAYQASKAANVLFSMEAARRWPDVLSVSLHPGLVRTDIGRGTALRHVFRYAPFLISPEKSARRLVRLATSPAAELTNGALHGPGEPLSLNSRVFNADNAVRLWARPEVAISDLAT</sequence>
<dbReference type="Proteomes" id="UP000199623">
    <property type="component" value="Unassembled WGS sequence"/>
</dbReference>
<name>A0A1G8BG71_9PSEU</name>
<dbReference type="Pfam" id="PF00106">
    <property type="entry name" value="adh_short"/>
    <property type="match status" value="1"/>
</dbReference>
<dbReference type="InterPro" id="IPR036291">
    <property type="entry name" value="NAD(P)-bd_dom_sf"/>
</dbReference>
<keyword evidence="1" id="KW-0560">Oxidoreductase</keyword>
<dbReference type="Gene3D" id="3.40.50.720">
    <property type="entry name" value="NAD(P)-binding Rossmann-like Domain"/>
    <property type="match status" value="1"/>
</dbReference>
<accession>A0A1G8BG71</accession>
<gene>
    <name evidence="2" type="ORF">SAMN05216553_11947</name>
</gene>